<dbReference type="Proteomes" id="UP000294911">
    <property type="component" value="Unassembled WGS sequence"/>
</dbReference>
<organism evidence="3 4">
    <name type="scientific">Tamaricihabitans halophyticus</name>
    <dbReference type="NCBI Taxonomy" id="1262583"/>
    <lineage>
        <taxon>Bacteria</taxon>
        <taxon>Bacillati</taxon>
        <taxon>Actinomycetota</taxon>
        <taxon>Actinomycetes</taxon>
        <taxon>Pseudonocardiales</taxon>
        <taxon>Pseudonocardiaceae</taxon>
        <taxon>Tamaricihabitans</taxon>
    </lineage>
</organism>
<dbReference type="EMBL" id="SLXQ01000007">
    <property type="protein sequence ID" value="TCP50866.1"/>
    <property type="molecule type" value="Genomic_DNA"/>
</dbReference>
<accession>A0A4V6NRA3</accession>
<evidence type="ECO:0000313" key="3">
    <source>
        <dbReference type="EMBL" id="TCP50866.1"/>
    </source>
</evidence>
<dbReference type="Pfam" id="PF20789">
    <property type="entry name" value="4HBT_3C"/>
    <property type="match status" value="1"/>
</dbReference>
<dbReference type="InterPro" id="IPR042171">
    <property type="entry name" value="Acyl-CoA_hotdog"/>
</dbReference>
<dbReference type="Gene3D" id="2.40.160.210">
    <property type="entry name" value="Acyl-CoA thioesterase, double hotdog domain"/>
    <property type="match status" value="1"/>
</dbReference>
<proteinExistence type="predicted"/>
<dbReference type="InterPro" id="IPR049449">
    <property type="entry name" value="TesB_ACOT8-like_N"/>
</dbReference>
<protein>
    <submittedName>
        <fullName evidence="3">Thioesterase superfamily protein</fullName>
    </submittedName>
</protein>
<dbReference type="InterPro" id="IPR029069">
    <property type="entry name" value="HotDog_dom_sf"/>
</dbReference>
<dbReference type="AlphaFoldDB" id="A0A4V6NRA3"/>
<gene>
    <name evidence="3" type="ORF">EV191_107130</name>
</gene>
<feature type="domain" description="Acyl-CoA thioesterase-like C-terminal" evidence="2">
    <location>
        <begin position="142"/>
        <end position="269"/>
    </location>
</feature>
<sequence length="272" mass="29094">MEPITPMTPDGPADQSAFFEPRGDDWFAATPHTAGPWSVGHQHLGPPSALLARALEHCPADREMQLSRITIEILGPVPVAPLHVRAQIARPGKSVEQLTASLESERGVVATASAWRMLSGDTTAQLAGAVEPLTPSAEFGQQLPRPAGWLGGYLDAMEWRSIDGALDVPGPAKIWLRQRVPLVTGEQPSGLQRLLAVADSGNGASSRLKPTEWYFINTELTVHIQREPTGEWIGLDANTIIGPNGVGTAVSVLHDHHGQVANGAQSLLIRPR</sequence>
<feature type="domain" description="Acyl-CoA thioesterase-like N-terminal HotDog" evidence="1">
    <location>
        <begin position="34"/>
        <end position="117"/>
    </location>
</feature>
<reference evidence="3 4" key="1">
    <citation type="submission" date="2019-03" db="EMBL/GenBank/DDBJ databases">
        <title>Genomic Encyclopedia of Type Strains, Phase IV (KMG-IV): sequencing the most valuable type-strain genomes for metagenomic binning, comparative biology and taxonomic classification.</title>
        <authorList>
            <person name="Goeker M."/>
        </authorList>
    </citation>
    <scope>NUCLEOTIDE SEQUENCE [LARGE SCALE GENOMIC DNA]</scope>
    <source>
        <strain evidence="3 4">DSM 45765</strain>
    </source>
</reference>
<dbReference type="Pfam" id="PF13622">
    <property type="entry name" value="4HBT_3"/>
    <property type="match status" value="1"/>
</dbReference>
<keyword evidence="4" id="KW-1185">Reference proteome</keyword>
<dbReference type="SUPFAM" id="SSF54637">
    <property type="entry name" value="Thioesterase/thiol ester dehydrase-isomerase"/>
    <property type="match status" value="1"/>
</dbReference>
<dbReference type="InterPro" id="IPR049450">
    <property type="entry name" value="ACOT8-like_C"/>
</dbReference>
<name>A0A4V6NRA3_9PSEU</name>
<comment type="caution">
    <text evidence="3">The sequence shown here is derived from an EMBL/GenBank/DDBJ whole genome shotgun (WGS) entry which is preliminary data.</text>
</comment>
<evidence type="ECO:0000259" key="2">
    <source>
        <dbReference type="Pfam" id="PF20789"/>
    </source>
</evidence>
<evidence type="ECO:0000259" key="1">
    <source>
        <dbReference type="Pfam" id="PF13622"/>
    </source>
</evidence>
<evidence type="ECO:0000313" key="4">
    <source>
        <dbReference type="Proteomes" id="UP000294911"/>
    </source>
</evidence>